<dbReference type="EMBL" id="UZAU01000525">
    <property type="status" value="NOT_ANNOTATED_CDS"/>
    <property type="molecule type" value="Genomic_DNA"/>
</dbReference>
<dbReference type="EnsemblPlants" id="evm.model.05.1327">
    <property type="protein sequence ID" value="cds.evm.model.05.1327"/>
    <property type="gene ID" value="evm.TU.05.1327"/>
</dbReference>
<protein>
    <submittedName>
        <fullName evidence="2">Uncharacterized protein</fullName>
    </submittedName>
</protein>
<organism evidence="2 3">
    <name type="scientific">Cannabis sativa</name>
    <name type="common">Hemp</name>
    <name type="synonym">Marijuana</name>
    <dbReference type="NCBI Taxonomy" id="3483"/>
    <lineage>
        <taxon>Eukaryota</taxon>
        <taxon>Viridiplantae</taxon>
        <taxon>Streptophyta</taxon>
        <taxon>Embryophyta</taxon>
        <taxon>Tracheophyta</taxon>
        <taxon>Spermatophyta</taxon>
        <taxon>Magnoliopsida</taxon>
        <taxon>eudicotyledons</taxon>
        <taxon>Gunneridae</taxon>
        <taxon>Pentapetalae</taxon>
        <taxon>rosids</taxon>
        <taxon>fabids</taxon>
        <taxon>Rosales</taxon>
        <taxon>Cannabaceae</taxon>
        <taxon>Cannabis</taxon>
    </lineage>
</organism>
<dbReference type="Proteomes" id="UP000596661">
    <property type="component" value="Chromosome 5"/>
</dbReference>
<feature type="region of interest" description="Disordered" evidence="1">
    <location>
        <begin position="98"/>
        <end position="125"/>
    </location>
</feature>
<evidence type="ECO:0000313" key="3">
    <source>
        <dbReference type="Proteomes" id="UP000596661"/>
    </source>
</evidence>
<proteinExistence type="predicted"/>
<reference evidence="2" key="2">
    <citation type="submission" date="2021-03" db="UniProtKB">
        <authorList>
            <consortium name="EnsemblPlants"/>
        </authorList>
    </citation>
    <scope>IDENTIFICATION</scope>
</reference>
<feature type="compositionally biased region" description="Basic and acidic residues" evidence="1">
    <location>
        <begin position="113"/>
        <end position="125"/>
    </location>
</feature>
<name>A0A803PKW8_CANSA</name>
<accession>A0A803PKW8</accession>
<dbReference type="Gramene" id="evm.model.05.1327">
    <property type="protein sequence ID" value="cds.evm.model.05.1327"/>
    <property type="gene ID" value="evm.TU.05.1327"/>
</dbReference>
<keyword evidence="3" id="KW-1185">Reference proteome</keyword>
<dbReference type="AlphaFoldDB" id="A0A803PKW8"/>
<evidence type="ECO:0000313" key="2">
    <source>
        <dbReference type="EnsemblPlants" id="cds.evm.model.05.1327"/>
    </source>
</evidence>
<evidence type="ECO:0000256" key="1">
    <source>
        <dbReference type="SAM" id="MobiDB-lite"/>
    </source>
</evidence>
<reference evidence="2" key="1">
    <citation type="submission" date="2018-11" db="EMBL/GenBank/DDBJ databases">
        <authorList>
            <person name="Grassa J C."/>
        </authorList>
    </citation>
    <scope>NUCLEOTIDE SEQUENCE [LARGE SCALE GENOMIC DNA]</scope>
</reference>
<feature type="region of interest" description="Disordered" evidence="1">
    <location>
        <begin position="38"/>
        <end position="69"/>
    </location>
</feature>
<sequence length="125" mass="13800">MGTTSSGYVGLKSFTITFEMSKHSHYLKENGGHLDENQSATIFRGHQPPVVGKGRRMNNKSVGYQENARREPPALCDPITALMVNPVNKNVQLPRKSSLVQSLLSHASSNPDTSRHGPRKEEQVC</sequence>
<feature type="compositionally biased region" description="Polar residues" evidence="1">
    <location>
        <begin position="98"/>
        <end position="112"/>
    </location>
</feature>